<dbReference type="PROSITE" id="PS51257">
    <property type="entry name" value="PROKAR_LIPOPROTEIN"/>
    <property type="match status" value="1"/>
</dbReference>
<dbReference type="EMBL" id="SMBT01000001">
    <property type="protein sequence ID" value="TCU90163.1"/>
    <property type="molecule type" value="Genomic_DNA"/>
</dbReference>
<dbReference type="Proteomes" id="UP000295794">
    <property type="component" value="Unassembled WGS sequence"/>
</dbReference>
<dbReference type="Proteomes" id="UP000255108">
    <property type="component" value="Unassembled WGS sequence"/>
</dbReference>
<reference evidence="2 4" key="2">
    <citation type="submission" date="2019-03" db="EMBL/GenBank/DDBJ databases">
        <title>Genomic Encyclopedia of Type Strains, Phase IV (KMG-IV): sequencing the most valuable type-strain genomes for metagenomic binning, comparative biology and taxonomic classification.</title>
        <authorList>
            <person name="Goeker M."/>
        </authorList>
    </citation>
    <scope>NUCLEOTIDE SEQUENCE [LARGE SCALE GENOMIC DNA]</scope>
    <source>
        <strain evidence="2 4">DSM 3764</strain>
    </source>
</reference>
<sequence length="162" mass="18253">MLPRFAILIVAILLSACQEKSTPPAKALAKNEASTPDLFFKKNQAEWDSLLQFIGQNPQDINLWERPPLKHALRLLLGPQLNVFKQYMEKCSPVLQDKVLYIRGSMQDESKGQAYLLIDIENRKLEVGLISNGKLEVLSTPGEAIRLPDDLKPLTDNLSIQM</sequence>
<dbReference type="EMBL" id="UGHR01000001">
    <property type="protein sequence ID" value="STQ89190.1"/>
    <property type="molecule type" value="Genomic_DNA"/>
</dbReference>
<proteinExistence type="predicted"/>
<accession>A0A377Q386</accession>
<evidence type="ECO:0008006" key="5">
    <source>
        <dbReference type="Google" id="ProtNLM"/>
    </source>
</evidence>
<evidence type="ECO:0000313" key="3">
    <source>
        <dbReference type="Proteomes" id="UP000255108"/>
    </source>
</evidence>
<protein>
    <recommendedName>
        <fullName evidence="5">Lipoprotein</fullName>
    </recommendedName>
</protein>
<evidence type="ECO:0000313" key="2">
    <source>
        <dbReference type="EMBL" id="TCU90163.1"/>
    </source>
</evidence>
<evidence type="ECO:0000313" key="4">
    <source>
        <dbReference type="Proteomes" id="UP000295794"/>
    </source>
</evidence>
<reference evidence="1 3" key="1">
    <citation type="submission" date="2018-06" db="EMBL/GenBank/DDBJ databases">
        <authorList>
            <consortium name="Pathogen Informatics"/>
            <person name="Doyle S."/>
        </authorList>
    </citation>
    <scope>NUCLEOTIDE SEQUENCE [LARGE SCALE GENOMIC DNA]</scope>
    <source>
        <strain evidence="1 3">NCTC11159</strain>
    </source>
</reference>
<organism evidence="1 3">
    <name type="scientific">Iodobacter fluviatilis</name>
    <dbReference type="NCBI Taxonomy" id="537"/>
    <lineage>
        <taxon>Bacteria</taxon>
        <taxon>Pseudomonadati</taxon>
        <taxon>Pseudomonadota</taxon>
        <taxon>Betaproteobacteria</taxon>
        <taxon>Neisseriales</taxon>
        <taxon>Chitinibacteraceae</taxon>
        <taxon>Iodobacter</taxon>
    </lineage>
</organism>
<dbReference type="RefSeq" id="WP_115225672.1">
    <property type="nucleotide sequence ID" value="NZ_CAWOLO010000001.1"/>
</dbReference>
<keyword evidence="4" id="KW-1185">Reference proteome</keyword>
<dbReference type="OrthoDB" id="8812365at2"/>
<name>A0A377Q386_9NEIS</name>
<evidence type="ECO:0000313" key="1">
    <source>
        <dbReference type="EMBL" id="STQ89190.1"/>
    </source>
</evidence>
<gene>
    <name evidence="2" type="ORF">EV682_101183</name>
    <name evidence="1" type="ORF">NCTC11159_00202</name>
</gene>
<dbReference type="AlphaFoldDB" id="A0A377Q386"/>